<evidence type="ECO:0000313" key="2">
    <source>
        <dbReference type="Proteomes" id="UP000471648"/>
    </source>
</evidence>
<dbReference type="RefSeq" id="WP_164358170.1">
    <property type="nucleotide sequence ID" value="NZ_JAAGME010001046.1"/>
</dbReference>
<gene>
    <name evidence="1" type="ORF">G3I39_24970</name>
</gene>
<sequence length="100" mass="10721">MSPYVSNVTSLFSGDLATVSASIRDAGRDILNADIDLARQEADGIDAAEIVTHYVAARGNYGIRHWLRSLAAEYDAAQPFGPRLVDELDELDGLTELAAA</sequence>
<reference evidence="1 2" key="1">
    <citation type="submission" date="2020-01" db="EMBL/GenBank/DDBJ databases">
        <title>Insect and environment-associated Actinomycetes.</title>
        <authorList>
            <person name="Currrie C."/>
            <person name="Chevrette M."/>
            <person name="Carlson C."/>
            <person name="Stubbendieck R."/>
            <person name="Wendt-Pienkowski E."/>
        </authorList>
    </citation>
    <scope>NUCLEOTIDE SEQUENCE [LARGE SCALE GENOMIC DNA]</scope>
    <source>
        <strain evidence="1 2">SID14438</strain>
    </source>
</reference>
<evidence type="ECO:0000313" key="1">
    <source>
        <dbReference type="EMBL" id="NEB70281.1"/>
    </source>
</evidence>
<name>A0A6N9VJM3_STRMI</name>
<dbReference type="AlphaFoldDB" id="A0A6N9VJM3"/>
<accession>A0A6N9VJM3</accession>
<protein>
    <submittedName>
        <fullName evidence="1">Uncharacterized protein</fullName>
    </submittedName>
</protein>
<dbReference type="EMBL" id="JAAGME010001046">
    <property type="protein sequence ID" value="NEB70281.1"/>
    <property type="molecule type" value="Genomic_DNA"/>
</dbReference>
<proteinExistence type="predicted"/>
<comment type="caution">
    <text evidence="1">The sequence shown here is derived from an EMBL/GenBank/DDBJ whole genome shotgun (WGS) entry which is preliminary data.</text>
</comment>
<organism evidence="1 2">
    <name type="scientific">Streptomyces microflavus</name>
    <name type="common">Streptomyces lipmanii</name>
    <dbReference type="NCBI Taxonomy" id="1919"/>
    <lineage>
        <taxon>Bacteria</taxon>
        <taxon>Bacillati</taxon>
        <taxon>Actinomycetota</taxon>
        <taxon>Actinomycetes</taxon>
        <taxon>Kitasatosporales</taxon>
        <taxon>Streptomycetaceae</taxon>
        <taxon>Streptomyces</taxon>
    </lineage>
</organism>
<dbReference type="Proteomes" id="UP000471648">
    <property type="component" value="Unassembled WGS sequence"/>
</dbReference>